<accession>I4C8P6</accession>
<evidence type="ECO:0000256" key="1">
    <source>
        <dbReference type="ARBA" id="ARBA00023015"/>
    </source>
</evidence>
<dbReference type="STRING" id="706587.Desti_3279"/>
<dbReference type="SMART" id="SM00347">
    <property type="entry name" value="HTH_MARR"/>
    <property type="match status" value="1"/>
</dbReference>
<keyword evidence="2" id="KW-0238">DNA-binding</keyword>
<keyword evidence="6" id="KW-1185">Reference proteome</keyword>
<dbReference type="PRINTS" id="PR00598">
    <property type="entry name" value="HTHMARR"/>
</dbReference>
<sequence>MVQYSDCIVFLLAKAYQKAHGTLKKCMADYGLTPIQVLVIAALREEEGISSGELGKKLVLDSATLSGVLERLAEKGWIVKQTDEVDRRSLRLYLSDMTKELEEQMGERQQRSNEEVLKNLSTEEKVLLKRLLKDLEG</sequence>
<name>I4C8P6_DESTA</name>
<dbReference type="InterPro" id="IPR036390">
    <property type="entry name" value="WH_DNA-bd_sf"/>
</dbReference>
<dbReference type="eggNOG" id="COG1846">
    <property type="taxonomic scope" value="Bacteria"/>
</dbReference>
<keyword evidence="3" id="KW-0804">Transcription</keyword>
<reference evidence="6" key="1">
    <citation type="submission" date="2012-06" db="EMBL/GenBank/DDBJ databases">
        <title>Complete sequence of chromosome of Desulfomonile tiedjei DSM 6799.</title>
        <authorList>
            <person name="Lucas S."/>
            <person name="Copeland A."/>
            <person name="Lapidus A."/>
            <person name="Glavina del Rio T."/>
            <person name="Dalin E."/>
            <person name="Tice H."/>
            <person name="Bruce D."/>
            <person name="Goodwin L."/>
            <person name="Pitluck S."/>
            <person name="Peters L."/>
            <person name="Ovchinnikova G."/>
            <person name="Zeytun A."/>
            <person name="Lu M."/>
            <person name="Kyrpides N."/>
            <person name="Mavromatis K."/>
            <person name="Ivanova N."/>
            <person name="Brettin T."/>
            <person name="Detter J.C."/>
            <person name="Han C."/>
            <person name="Larimer F."/>
            <person name="Land M."/>
            <person name="Hauser L."/>
            <person name="Markowitz V."/>
            <person name="Cheng J.-F."/>
            <person name="Hugenholtz P."/>
            <person name="Woyke T."/>
            <person name="Wu D."/>
            <person name="Spring S."/>
            <person name="Schroeder M."/>
            <person name="Brambilla E."/>
            <person name="Klenk H.-P."/>
            <person name="Eisen J.A."/>
        </authorList>
    </citation>
    <scope>NUCLEOTIDE SEQUENCE [LARGE SCALE GENOMIC DNA]</scope>
    <source>
        <strain evidence="6">ATCC 49306 / DSM 6799 / DCB-1</strain>
    </source>
</reference>
<keyword evidence="1" id="KW-0805">Transcription regulation</keyword>
<evidence type="ECO:0000256" key="3">
    <source>
        <dbReference type="ARBA" id="ARBA00023163"/>
    </source>
</evidence>
<dbReference type="Proteomes" id="UP000006055">
    <property type="component" value="Chromosome"/>
</dbReference>
<dbReference type="GO" id="GO:0003677">
    <property type="term" value="F:DNA binding"/>
    <property type="evidence" value="ECO:0007669"/>
    <property type="project" value="UniProtKB-KW"/>
</dbReference>
<evidence type="ECO:0000256" key="2">
    <source>
        <dbReference type="ARBA" id="ARBA00023125"/>
    </source>
</evidence>
<dbReference type="InterPro" id="IPR036388">
    <property type="entry name" value="WH-like_DNA-bd_sf"/>
</dbReference>
<dbReference type="Gene3D" id="1.10.10.10">
    <property type="entry name" value="Winged helix-like DNA-binding domain superfamily/Winged helix DNA-binding domain"/>
    <property type="match status" value="1"/>
</dbReference>
<dbReference type="RefSeq" id="WP_014811071.1">
    <property type="nucleotide sequence ID" value="NC_018025.1"/>
</dbReference>
<dbReference type="EMBL" id="CP003360">
    <property type="protein sequence ID" value="AFM25937.1"/>
    <property type="molecule type" value="Genomic_DNA"/>
</dbReference>
<dbReference type="GO" id="GO:0003700">
    <property type="term" value="F:DNA-binding transcription factor activity"/>
    <property type="evidence" value="ECO:0007669"/>
    <property type="project" value="InterPro"/>
</dbReference>
<organism evidence="5 6">
    <name type="scientific">Desulfomonile tiedjei (strain ATCC 49306 / DSM 6799 / DCB-1)</name>
    <dbReference type="NCBI Taxonomy" id="706587"/>
    <lineage>
        <taxon>Bacteria</taxon>
        <taxon>Pseudomonadati</taxon>
        <taxon>Thermodesulfobacteriota</taxon>
        <taxon>Desulfomonilia</taxon>
        <taxon>Desulfomonilales</taxon>
        <taxon>Desulfomonilaceae</taxon>
        <taxon>Desulfomonile</taxon>
    </lineage>
</organism>
<dbReference type="PANTHER" id="PTHR42756:SF1">
    <property type="entry name" value="TRANSCRIPTIONAL REPRESSOR OF EMRAB OPERON"/>
    <property type="match status" value="1"/>
</dbReference>
<dbReference type="OrthoDB" id="5521015at2"/>
<dbReference type="AlphaFoldDB" id="I4C8P6"/>
<dbReference type="KEGG" id="dti:Desti_3279"/>
<evidence type="ECO:0000259" key="4">
    <source>
        <dbReference type="PROSITE" id="PS50995"/>
    </source>
</evidence>
<dbReference type="InterPro" id="IPR000835">
    <property type="entry name" value="HTH_MarR-typ"/>
</dbReference>
<proteinExistence type="predicted"/>
<protein>
    <submittedName>
        <fullName evidence="5">Transcriptional regulator</fullName>
    </submittedName>
</protein>
<gene>
    <name evidence="5" type="ordered locus">Desti_3279</name>
</gene>
<dbReference type="HOGENOM" id="CLU_083287_18_6_7"/>
<evidence type="ECO:0000313" key="5">
    <source>
        <dbReference type="EMBL" id="AFM25937.1"/>
    </source>
</evidence>
<evidence type="ECO:0000313" key="6">
    <source>
        <dbReference type="Proteomes" id="UP000006055"/>
    </source>
</evidence>
<dbReference type="PANTHER" id="PTHR42756">
    <property type="entry name" value="TRANSCRIPTIONAL REGULATOR, MARR"/>
    <property type="match status" value="1"/>
</dbReference>
<dbReference type="SUPFAM" id="SSF46785">
    <property type="entry name" value="Winged helix' DNA-binding domain"/>
    <property type="match status" value="1"/>
</dbReference>
<dbReference type="PROSITE" id="PS50995">
    <property type="entry name" value="HTH_MARR_2"/>
    <property type="match status" value="1"/>
</dbReference>
<feature type="domain" description="HTH marR-type" evidence="4">
    <location>
        <begin position="5"/>
        <end position="137"/>
    </location>
</feature>
<dbReference type="Pfam" id="PF12802">
    <property type="entry name" value="MarR_2"/>
    <property type="match status" value="1"/>
</dbReference>